<protein>
    <recommendedName>
        <fullName evidence="2">VapC45 PIN like domain-containing protein</fullName>
    </recommendedName>
</protein>
<sequence>MKIAFDENVPAPMVRVFSALASEKGFQRKVGAFEIVSAKDYAPNTNDLDYLRKNDVPWLQRFSADGGKAVITGDVEMRYVPHERLALQQLGFVVVFFERNWGQWNFFSKSALLLKWWPKVAVKLQKSEPGTMWCIPNDWRDSEDVDLRNVTPKQETISIVAPSVLNKGRRHGKADGESGNIVSTIEESNSSKTKTRRNGRNSDERQQELTLISKKEHD</sequence>
<gene>
    <name evidence="3" type="ORF">EJ913_25800</name>
</gene>
<feature type="compositionally biased region" description="Polar residues" evidence="1">
    <location>
        <begin position="180"/>
        <end position="192"/>
    </location>
</feature>
<evidence type="ECO:0000259" key="2">
    <source>
        <dbReference type="Pfam" id="PF18478"/>
    </source>
</evidence>
<dbReference type="EMBL" id="RZIJ01000027">
    <property type="protein sequence ID" value="RUQ65162.1"/>
    <property type="molecule type" value="Genomic_DNA"/>
</dbReference>
<dbReference type="RefSeq" id="WP_127003352.1">
    <property type="nucleotide sequence ID" value="NZ_JBNPXW010000005.1"/>
</dbReference>
<dbReference type="OrthoDB" id="7572575at2"/>
<accession>A0A3S0XJF0</accession>
<feature type="region of interest" description="Disordered" evidence="1">
    <location>
        <begin position="167"/>
        <end position="218"/>
    </location>
</feature>
<reference evidence="3 4" key="1">
    <citation type="submission" date="2018-12" db="EMBL/GenBank/DDBJ databases">
        <authorList>
            <person name="Yang Y."/>
        </authorList>
    </citation>
    <scope>NUCLEOTIDE SEQUENCE [LARGE SCALE GENOMIC DNA]</scope>
    <source>
        <strain evidence="3 4">GSF71</strain>
    </source>
</reference>
<feature type="domain" description="VapC45 PIN like" evidence="2">
    <location>
        <begin position="1"/>
        <end position="98"/>
    </location>
</feature>
<dbReference type="Pfam" id="PF18478">
    <property type="entry name" value="PIN_10"/>
    <property type="match status" value="1"/>
</dbReference>
<name>A0A3S0XJF0_9PROT</name>
<dbReference type="Proteomes" id="UP000280346">
    <property type="component" value="Unassembled WGS sequence"/>
</dbReference>
<dbReference type="AlphaFoldDB" id="A0A3S0XJF0"/>
<comment type="caution">
    <text evidence="3">The sequence shown here is derived from an EMBL/GenBank/DDBJ whole genome shotgun (WGS) entry which is preliminary data.</text>
</comment>
<feature type="compositionally biased region" description="Basic and acidic residues" evidence="1">
    <location>
        <begin position="200"/>
        <end position="218"/>
    </location>
</feature>
<organism evidence="3 4">
    <name type="scientific">Azospirillum doebereinerae</name>
    <dbReference type="NCBI Taxonomy" id="92933"/>
    <lineage>
        <taxon>Bacteria</taxon>
        <taxon>Pseudomonadati</taxon>
        <taxon>Pseudomonadota</taxon>
        <taxon>Alphaproteobacteria</taxon>
        <taxon>Rhodospirillales</taxon>
        <taxon>Azospirillaceae</taxon>
        <taxon>Azospirillum</taxon>
    </lineage>
</organism>
<dbReference type="InterPro" id="IPR041375">
    <property type="entry name" value="VapC45_PIN-like"/>
</dbReference>
<evidence type="ECO:0000256" key="1">
    <source>
        <dbReference type="SAM" id="MobiDB-lite"/>
    </source>
</evidence>
<keyword evidence="4" id="KW-1185">Reference proteome</keyword>
<evidence type="ECO:0000313" key="3">
    <source>
        <dbReference type="EMBL" id="RUQ65162.1"/>
    </source>
</evidence>
<proteinExistence type="predicted"/>
<evidence type="ECO:0000313" key="4">
    <source>
        <dbReference type="Proteomes" id="UP000280346"/>
    </source>
</evidence>